<evidence type="ECO:0000313" key="15">
    <source>
        <dbReference type="Proteomes" id="UP000027931"/>
    </source>
</evidence>
<dbReference type="SUPFAM" id="SSF58014">
    <property type="entry name" value="Coiled-coil domain of nucleotide exchange factor GrpE"/>
    <property type="match status" value="1"/>
</dbReference>
<dbReference type="FunFam" id="2.30.22.10:FF:000001">
    <property type="entry name" value="Protein GrpE"/>
    <property type="match status" value="1"/>
</dbReference>
<dbReference type="Pfam" id="PF01025">
    <property type="entry name" value="GrpE"/>
    <property type="match status" value="1"/>
</dbReference>
<evidence type="ECO:0000256" key="12">
    <source>
        <dbReference type="SAM" id="Coils"/>
    </source>
</evidence>
<dbReference type="STRING" id="1157490.EL26_07685"/>
<dbReference type="InterPro" id="IPR013805">
    <property type="entry name" value="GrpE_CC"/>
</dbReference>
<dbReference type="OrthoDB" id="9812586at2"/>
<feature type="region of interest" description="Disordered" evidence="13">
    <location>
        <begin position="1"/>
        <end position="32"/>
    </location>
</feature>
<dbReference type="CDD" id="cd00446">
    <property type="entry name" value="GrpE"/>
    <property type="match status" value="1"/>
</dbReference>
<dbReference type="GO" id="GO:0006457">
    <property type="term" value="P:protein folding"/>
    <property type="evidence" value="ECO:0007669"/>
    <property type="project" value="InterPro"/>
</dbReference>
<protein>
    <recommendedName>
        <fullName evidence="8 10">Protein GrpE</fullName>
    </recommendedName>
    <alternativeName>
        <fullName evidence="9 10">HSP-70 cofactor</fullName>
    </alternativeName>
</protein>
<accession>A0A074LTD0</accession>
<gene>
    <name evidence="10" type="primary">grpE</name>
    <name evidence="14" type="ORF">EL26_07685</name>
</gene>
<comment type="subcellular location">
    <subcellularLocation>
        <location evidence="1 10">Cytoplasm</location>
    </subcellularLocation>
</comment>
<dbReference type="AlphaFoldDB" id="A0A074LTD0"/>
<evidence type="ECO:0000256" key="10">
    <source>
        <dbReference type="HAMAP-Rule" id="MF_01151"/>
    </source>
</evidence>
<comment type="function">
    <text evidence="7 10">Participates actively in the response to hyperosmotic and heat shock by preventing the aggregation of stress-denatured proteins, in association with DnaK and GrpE. It is the nucleotide exchange factor for DnaK and may function as a thermosensor. Unfolded proteins bind initially to DnaJ; upon interaction with the DnaJ-bound protein, DnaK hydrolyzes its bound ATP, resulting in the formation of a stable complex. GrpE releases ADP from DnaK; ATP binding to DnaK triggers the release of the substrate protein, thus completing the reaction cycle. Several rounds of ATP-dependent interactions between DnaJ, DnaK and GrpE are required for fully efficient folding.</text>
</comment>
<name>A0A074LTD0_9BACL</name>
<dbReference type="PANTHER" id="PTHR21237">
    <property type="entry name" value="GRPE PROTEIN"/>
    <property type="match status" value="1"/>
</dbReference>
<dbReference type="InterPro" id="IPR009012">
    <property type="entry name" value="GrpE_head"/>
</dbReference>
<dbReference type="HAMAP" id="MF_01151">
    <property type="entry name" value="GrpE"/>
    <property type="match status" value="1"/>
</dbReference>
<dbReference type="Gene3D" id="3.90.20.20">
    <property type="match status" value="1"/>
</dbReference>
<feature type="coiled-coil region" evidence="12">
    <location>
        <begin position="33"/>
        <end position="60"/>
    </location>
</feature>
<dbReference type="Gene3D" id="2.30.22.10">
    <property type="entry name" value="Head domain of nucleotide exchange factor GrpE"/>
    <property type="match status" value="1"/>
</dbReference>
<evidence type="ECO:0000256" key="9">
    <source>
        <dbReference type="ARBA" id="ARBA00076414"/>
    </source>
</evidence>
<evidence type="ECO:0000256" key="7">
    <source>
        <dbReference type="ARBA" id="ARBA00053401"/>
    </source>
</evidence>
<keyword evidence="15" id="KW-1185">Reference proteome</keyword>
<dbReference type="GO" id="GO:0042803">
    <property type="term" value="F:protein homodimerization activity"/>
    <property type="evidence" value="ECO:0007669"/>
    <property type="project" value="InterPro"/>
</dbReference>
<dbReference type="RefSeq" id="WP_052036106.1">
    <property type="nucleotide sequence ID" value="NZ_JMIR01000008.1"/>
</dbReference>
<dbReference type="GO" id="GO:0051087">
    <property type="term" value="F:protein-folding chaperone binding"/>
    <property type="evidence" value="ECO:0007669"/>
    <property type="project" value="InterPro"/>
</dbReference>
<sequence>MEDNRMDETVQEKAVETEAQAAEADGAEDTRTREELLAEVQRLTAEADDYKGRYLRAQADFDNFRRRSRQEKEEFAAYANTRIIEELLPVLDTFEMAMKSADNADVKTLLTGVEMVYRQLQTALGNYGLAPIESVGQPFDPNFHEGVMQVESPDHPAGTVVMEMRKGYKLKDKVIRPAMVQVSQ</sequence>
<keyword evidence="6 10" id="KW-0143">Chaperone</keyword>
<proteinExistence type="inferred from homology"/>
<feature type="compositionally biased region" description="Basic and acidic residues" evidence="13">
    <location>
        <begin position="1"/>
        <end position="16"/>
    </location>
</feature>
<evidence type="ECO:0000256" key="4">
    <source>
        <dbReference type="ARBA" id="ARBA00022490"/>
    </source>
</evidence>
<comment type="similarity">
    <text evidence="2 10 11">Belongs to the GrpE family.</text>
</comment>
<dbReference type="GO" id="GO:0005737">
    <property type="term" value="C:cytoplasm"/>
    <property type="evidence" value="ECO:0007669"/>
    <property type="project" value="UniProtKB-SubCell"/>
</dbReference>
<evidence type="ECO:0000256" key="5">
    <source>
        <dbReference type="ARBA" id="ARBA00023016"/>
    </source>
</evidence>
<evidence type="ECO:0000256" key="3">
    <source>
        <dbReference type="ARBA" id="ARBA00011738"/>
    </source>
</evidence>
<evidence type="ECO:0000256" key="2">
    <source>
        <dbReference type="ARBA" id="ARBA00009054"/>
    </source>
</evidence>
<comment type="caution">
    <text evidence="14">The sequence shown here is derived from an EMBL/GenBank/DDBJ whole genome shotgun (WGS) entry which is preliminary data.</text>
</comment>
<evidence type="ECO:0000256" key="6">
    <source>
        <dbReference type="ARBA" id="ARBA00023186"/>
    </source>
</evidence>
<dbReference type="eggNOG" id="COG0576">
    <property type="taxonomic scope" value="Bacteria"/>
</dbReference>
<evidence type="ECO:0000256" key="1">
    <source>
        <dbReference type="ARBA" id="ARBA00004496"/>
    </source>
</evidence>
<comment type="subunit">
    <text evidence="3 10">Homodimer.</text>
</comment>
<evidence type="ECO:0000256" key="11">
    <source>
        <dbReference type="RuleBase" id="RU004478"/>
    </source>
</evidence>
<dbReference type="GO" id="GO:0051082">
    <property type="term" value="F:unfolded protein binding"/>
    <property type="evidence" value="ECO:0007669"/>
    <property type="project" value="TreeGrafter"/>
</dbReference>
<dbReference type="NCBIfam" id="NF010738">
    <property type="entry name" value="PRK14140.1"/>
    <property type="match status" value="1"/>
</dbReference>
<dbReference type="PRINTS" id="PR00773">
    <property type="entry name" value="GRPEPROTEIN"/>
</dbReference>
<evidence type="ECO:0000313" key="14">
    <source>
        <dbReference type="EMBL" id="KEO83790.1"/>
    </source>
</evidence>
<dbReference type="InterPro" id="IPR000740">
    <property type="entry name" value="GrpE"/>
</dbReference>
<organism evidence="14 15">
    <name type="scientific">Tumebacillus flagellatus</name>
    <dbReference type="NCBI Taxonomy" id="1157490"/>
    <lineage>
        <taxon>Bacteria</taxon>
        <taxon>Bacillati</taxon>
        <taxon>Bacillota</taxon>
        <taxon>Bacilli</taxon>
        <taxon>Bacillales</taxon>
        <taxon>Alicyclobacillaceae</taxon>
        <taxon>Tumebacillus</taxon>
    </lineage>
</organism>
<dbReference type="PANTHER" id="PTHR21237:SF23">
    <property type="entry name" value="GRPE PROTEIN HOMOLOG, MITOCHONDRIAL"/>
    <property type="match status" value="1"/>
</dbReference>
<dbReference type="GO" id="GO:0000774">
    <property type="term" value="F:adenyl-nucleotide exchange factor activity"/>
    <property type="evidence" value="ECO:0007669"/>
    <property type="project" value="InterPro"/>
</dbReference>
<keyword evidence="4 10" id="KW-0963">Cytoplasm</keyword>
<keyword evidence="5 10" id="KW-0346">Stress response</keyword>
<keyword evidence="12" id="KW-0175">Coiled coil</keyword>
<dbReference type="Proteomes" id="UP000027931">
    <property type="component" value="Unassembled WGS sequence"/>
</dbReference>
<evidence type="ECO:0000256" key="13">
    <source>
        <dbReference type="SAM" id="MobiDB-lite"/>
    </source>
</evidence>
<reference evidence="14 15" key="1">
    <citation type="journal article" date="2013" name="Int. J. Syst. Evol. Microbiol.">
        <title>Tumebacillus flagellatus sp. nov., an alpha-amylase/pullulanase-producing bacterium isolated from cassava wastewater.</title>
        <authorList>
            <person name="Wang Q."/>
            <person name="Xie N."/>
            <person name="Qin Y."/>
            <person name="Shen N."/>
            <person name="Zhu J."/>
            <person name="Mi H."/>
            <person name="Huang R."/>
        </authorList>
    </citation>
    <scope>NUCLEOTIDE SEQUENCE [LARGE SCALE GENOMIC DNA]</scope>
    <source>
        <strain evidence="14 15">GST4</strain>
    </source>
</reference>
<dbReference type="SUPFAM" id="SSF51064">
    <property type="entry name" value="Head domain of nucleotide exchange factor GrpE"/>
    <property type="match status" value="1"/>
</dbReference>
<evidence type="ECO:0000256" key="8">
    <source>
        <dbReference type="ARBA" id="ARBA00072274"/>
    </source>
</evidence>
<dbReference type="EMBL" id="JMIR01000008">
    <property type="protein sequence ID" value="KEO83790.1"/>
    <property type="molecule type" value="Genomic_DNA"/>
</dbReference>